<sequence>MASPEDHIMAEASEDDSISITSTAASEVLDEYEVETILTERRGQDDKPYFLVKWAGYDVERATWEGEESFTTSDMIDDWRSHLNLIERGLEEPFDLDQWELDVQTKDDEQQKRKRRRRAKRRRLGIPVKEPEDAKLMGVEELGTESEEDTDKDSMIEELLQENDDILGSTQRRRLVRGRKRHEKSSDEEREAPARAAKQLRQEKKQPVSGNRILPGETAVTPTITSRSSNIPSRLPTQGQDSGSSRSRPRPAANRIVGRGPSRLGASSTKYQPMLAKRVQGADIFKNWSIPKAKKNRAAGPNGRFTTLQSARWAELRGRNEPVPDANALQLFDPRSAKDKSRAYQSIEPTTTAESRSPWELLQEQLAKDRALSEAKNAPKKKRVSFADALSKDSSDQLGEESLQQSAGRRLSERPTFSQEDSIVPPSTEVFSTGHRWSGGLPHSPTASDASVPAPAPPSRPKKSMSFKEYSEAHRRPSAEMQAGSNMEEAIKPSLGPADSTVDDKDPVAHTELQPTPKPKPRPFDPLAVFAEFKKGDDGSAIGVVELVGMSEEMRKWWLLTFGPKPEVWFREICLADNYREFMNEGKSTFDSVDVLPVGESAAAGIESFEEMLCLTASGAMFFHDSIVIVAYPLQMMDSWSFLNSGPRKAPEAKIRLHFRSPMPAPIRNTQDMNSLSSSSVDVPRLVSVFSDLLKVKYDDLLPRPLKKGEYVEKFFLIFTEHAKEEMLLVVDFLMSKPHDARVYTSTTPGAWDYFSSTVKQGVILIHPSFYRYHLIPRLTSVLRNNIRVWCLGTDEWKPSAPFVCYELFPLGAVIYLTEDLLQQRSSDANAIVQWYCKYSARKVPGTWKLALRGEIQEFLKNEVELKGPYEGRLEMWNAVEGLLDPWFLPNYYGFMEELDPPVIDLGTPEGDSSEAKADYLAEYFAGWACIHAEHFRRFIIVHPTSVESWKERWNHVEVLTPGEFTDSYMKRQ</sequence>
<gene>
    <name evidence="4" type="ORF">L228DRAFT_284537</name>
</gene>
<feature type="compositionally biased region" description="Polar residues" evidence="2">
    <location>
        <begin position="220"/>
        <end position="243"/>
    </location>
</feature>
<reference evidence="4 5" key="1">
    <citation type="journal article" date="2016" name="Fungal Biol.">
        <title>The genome of Xylona heveae provides a window into fungal endophytism.</title>
        <authorList>
            <person name="Gazis R."/>
            <person name="Kuo A."/>
            <person name="Riley R."/>
            <person name="LaButti K."/>
            <person name="Lipzen A."/>
            <person name="Lin J."/>
            <person name="Amirebrahimi M."/>
            <person name="Hesse C.N."/>
            <person name="Spatafora J.W."/>
            <person name="Henrissat B."/>
            <person name="Hainaut M."/>
            <person name="Grigoriev I.V."/>
            <person name="Hibbett D.S."/>
        </authorList>
    </citation>
    <scope>NUCLEOTIDE SEQUENCE [LARGE SCALE GENOMIC DNA]</scope>
    <source>
        <strain evidence="4 5">TC161</strain>
    </source>
</reference>
<feature type="region of interest" description="Disordered" evidence="2">
    <location>
        <begin position="106"/>
        <end position="272"/>
    </location>
</feature>
<dbReference type="EMBL" id="KV407462">
    <property type="protein sequence ID" value="KZF20579.1"/>
    <property type="molecule type" value="Genomic_DNA"/>
</dbReference>
<name>A0A165AJG3_XYLHT</name>
<dbReference type="AlphaFoldDB" id="A0A165AJG3"/>
<feature type="region of interest" description="Disordered" evidence="2">
    <location>
        <begin position="317"/>
        <end position="521"/>
    </location>
</feature>
<dbReference type="SMART" id="SM00298">
    <property type="entry name" value="CHROMO"/>
    <property type="match status" value="1"/>
</dbReference>
<keyword evidence="5" id="KW-1185">Reference proteome</keyword>
<comment type="subunit">
    <text evidence="1">Component of the NuA4 histone acetyltransferase complex.</text>
</comment>
<protein>
    <recommendedName>
        <fullName evidence="3">Chromo domain-containing protein</fullName>
    </recommendedName>
</protein>
<dbReference type="OMA" id="WKIMFRP"/>
<dbReference type="STRING" id="1328760.A0A165AJG3"/>
<dbReference type="PROSITE" id="PS50013">
    <property type="entry name" value="CHROMO_2"/>
    <property type="match status" value="1"/>
</dbReference>
<organism evidence="4 5">
    <name type="scientific">Xylona heveae (strain CBS 132557 / TC161)</name>
    <dbReference type="NCBI Taxonomy" id="1328760"/>
    <lineage>
        <taxon>Eukaryota</taxon>
        <taxon>Fungi</taxon>
        <taxon>Dikarya</taxon>
        <taxon>Ascomycota</taxon>
        <taxon>Pezizomycotina</taxon>
        <taxon>Xylonomycetes</taxon>
        <taxon>Xylonales</taxon>
        <taxon>Xylonaceae</taxon>
        <taxon>Xylona</taxon>
    </lineage>
</organism>
<dbReference type="SUPFAM" id="SSF54160">
    <property type="entry name" value="Chromo domain-like"/>
    <property type="match status" value="1"/>
</dbReference>
<evidence type="ECO:0000256" key="2">
    <source>
        <dbReference type="SAM" id="MobiDB-lite"/>
    </source>
</evidence>
<feature type="compositionally biased region" description="Low complexity" evidence="2">
    <location>
        <begin position="444"/>
        <end position="453"/>
    </location>
</feature>
<dbReference type="GeneID" id="28901376"/>
<feature type="compositionally biased region" description="Basic and acidic residues" evidence="2">
    <location>
        <begin position="184"/>
        <end position="193"/>
    </location>
</feature>
<feature type="compositionally biased region" description="Basic residues" evidence="2">
    <location>
        <begin position="112"/>
        <end position="124"/>
    </location>
</feature>
<dbReference type="InParanoid" id="A0A165AJG3"/>
<dbReference type="InterPro" id="IPR023780">
    <property type="entry name" value="Chromo_domain"/>
</dbReference>
<feature type="compositionally biased region" description="Acidic residues" evidence="2">
    <location>
        <begin position="142"/>
        <end position="151"/>
    </location>
</feature>
<feature type="compositionally biased region" description="Basic and acidic residues" evidence="2">
    <location>
        <begin position="469"/>
        <end position="478"/>
    </location>
</feature>
<dbReference type="InterPro" id="IPR016197">
    <property type="entry name" value="Chromo-like_dom_sf"/>
</dbReference>
<evidence type="ECO:0000313" key="4">
    <source>
        <dbReference type="EMBL" id="KZF20579.1"/>
    </source>
</evidence>
<dbReference type="Proteomes" id="UP000076632">
    <property type="component" value="Unassembled WGS sequence"/>
</dbReference>
<proteinExistence type="predicted"/>
<dbReference type="GO" id="GO:0006338">
    <property type="term" value="P:chromatin remodeling"/>
    <property type="evidence" value="ECO:0007669"/>
    <property type="project" value="UniProtKB-ARBA"/>
</dbReference>
<dbReference type="Gene3D" id="2.40.50.40">
    <property type="match status" value="1"/>
</dbReference>
<dbReference type="RefSeq" id="XP_018186134.1">
    <property type="nucleotide sequence ID" value="XM_018336239.1"/>
</dbReference>
<evidence type="ECO:0000256" key="1">
    <source>
        <dbReference type="ARBA" id="ARBA00011353"/>
    </source>
</evidence>
<dbReference type="OrthoDB" id="1918685at2759"/>
<feature type="compositionally biased region" description="Basic residues" evidence="2">
    <location>
        <begin position="171"/>
        <end position="183"/>
    </location>
</feature>
<feature type="compositionally biased region" description="Polar residues" evidence="2">
    <location>
        <begin position="343"/>
        <end position="355"/>
    </location>
</feature>
<feature type="compositionally biased region" description="Low complexity" evidence="2">
    <location>
        <begin position="244"/>
        <end position="253"/>
    </location>
</feature>
<dbReference type="InterPro" id="IPR000953">
    <property type="entry name" value="Chromo/chromo_shadow_dom"/>
</dbReference>
<feature type="domain" description="Chromo" evidence="3">
    <location>
        <begin position="32"/>
        <end position="91"/>
    </location>
</feature>
<dbReference type="Pfam" id="PF00385">
    <property type="entry name" value="Chromo"/>
    <property type="match status" value="1"/>
</dbReference>
<evidence type="ECO:0000259" key="3">
    <source>
        <dbReference type="PROSITE" id="PS50013"/>
    </source>
</evidence>
<evidence type="ECO:0000313" key="5">
    <source>
        <dbReference type="Proteomes" id="UP000076632"/>
    </source>
</evidence>
<accession>A0A165AJG3</accession>